<feature type="region of interest" description="Disordered" evidence="5">
    <location>
        <begin position="179"/>
        <end position="274"/>
    </location>
</feature>
<protein>
    <recommendedName>
        <fullName evidence="1">protein S-acyltransferase</fullName>
        <ecNumber evidence="1">2.3.1.225</ecNumber>
    </recommendedName>
</protein>
<evidence type="ECO:0000256" key="3">
    <source>
        <dbReference type="ARBA" id="ARBA00023043"/>
    </source>
</evidence>
<dbReference type="SMART" id="SM00248">
    <property type="entry name" value="ANK"/>
    <property type="match status" value="13"/>
</dbReference>
<dbReference type="Pfam" id="PF13637">
    <property type="entry name" value="Ank_4"/>
    <property type="match status" value="2"/>
</dbReference>
<evidence type="ECO:0000313" key="7">
    <source>
        <dbReference type="Proteomes" id="UP000469558"/>
    </source>
</evidence>
<dbReference type="Proteomes" id="UP000469558">
    <property type="component" value="Unassembled WGS sequence"/>
</dbReference>
<comment type="caution">
    <text evidence="6">The sequence shown here is derived from an EMBL/GenBank/DDBJ whole genome shotgun (WGS) entry which is preliminary data.</text>
</comment>
<dbReference type="AlphaFoldDB" id="A0A8T9CCR0"/>
<feature type="repeat" description="ANK" evidence="4">
    <location>
        <begin position="532"/>
        <end position="564"/>
    </location>
</feature>
<feature type="repeat" description="ANK" evidence="4">
    <location>
        <begin position="631"/>
        <end position="663"/>
    </location>
</feature>
<reference evidence="6 7" key="1">
    <citation type="submission" date="2018-05" db="EMBL/GenBank/DDBJ databases">
        <title>Genome sequencing and assembly of the regulated plant pathogen Lachnellula willkommii and related sister species for the development of diagnostic species identification markers.</title>
        <authorList>
            <person name="Giroux E."/>
            <person name="Bilodeau G."/>
        </authorList>
    </citation>
    <scope>NUCLEOTIDE SEQUENCE [LARGE SCALE GENOMIC DNA]</scope>
    <source>
        <strain evidence="6 7">CBS 268.59</strain>
    </source>
</reference>
<keyword evidence="7" id="KW-1185">Reference proteome</keyword>
<dbReference type="PRINTS" id="PR01415">
    <property type="entry name" value="ANKYRIN"/>
</dbReference>
<dbReference type="EMBL" id="QGMK01000471">
    <property type="protein sequence ID" value="TVY81494.1"/>
    <property type="molecule type" value="Genomic_DNA"/>
</dbReference>
<gene>
    <name evidence="6" type="primary">ANK1_2</name>
    <name evidence="6" type="ORF">LSUE1_G004097</name>
</gene>
<feature type="repeat" description="ANK" evidence="4">
    <location>
        <begin position="798"/>
        <end position="830"/>
    </location>
</feature>
<evidence type="ECO:0000256" key="1">
    <source>
        <dbReference type="ARBA" id="ARBA00012210"/>
    </source>
</evidence>
<feature type="repeat" description="ANK" evidence="4">
    <location>
        <begin position="762"/>
        <end position="794"/>
    </location>
</feature>
<dbReference type="InterPro" id="IPR036770">
    <property type="entry name" value="Ankyrin_rpt-contain_sf"/>
</dbReference>
<evidence type="ECO:0000256" key="5">
    <source>
        <dbReference type="SAM" id="MobiDB-lite"/>
    </source>
</evidence>
<evidence type="ECO:0000256" key="2">
    <source>
        <dbReference type="ARBA" id="ARBA00022737"/>
    </source>
</evidence>
<name>A0A8T9CCR0_9HELO</name>
<dbReference type="PANTHER" id="PTHR24161:SF85">
    <property type="entry name" value="PALMITOYLTRANSFERASE HIP14"/>
    <property type="match status" value="1"/>
</dbReference>
<dbReference type="SUPFAM" id="SSF48403">
    <property type="entry name" value="Ankyrin repeat"/>
    <property type="match status" value="2"/>
</dbReference>
<dbReference type="PANTHER" id="PTHR24161">
    <property type="entry name" value="ANK_REP_REGION DOMAIN-CONTAINING PROTEIN-RELATED"/>
    <property type="match status" value="1"/>
</dbReference>
<keyword evidence="2" id="KW-0677">Repeat</keyword>
<evidence type="ECO:0000256" key="4">
    <source>
        <dbReference type="PROSITE-ProRule" id="PRU00023"/>
    </source>
</evidence>
<dbReference type="OrthoDB" id="20872at2759"/>
<organism evidence="6 7">
    <name type="scientific">Lachnellula suecica</name>
    <dbReference type="NCBI Taxonomy" id="602035"/>
    <lineage>
        <taxon>Eukaryota</taxon>
        <taxon>Fungi</taxon>
        <taxon>Dikarya</taxon>
        <taxon>Ascomycota</taxon>
        <taxon>Pezizomycotina</taxon>
        <taxon>Leotiomycetes</taxon>
        <taxon>Helotiales</taxon>
        <taxon>Lachnaceae</taxon>
        <taxon>Lachnellula</taxon>
    </lineage>
</organism>
<feature type="repeat" description="ANK" evidence="4">
    <location>
        <begin position="432"/>
        <end position="464"/>
    </location>
</feature>
<feature type="compositionally biased region" description="Polar residues" evidence="5">
    <location>
        <begin position="218"/>
        <end position="237"/>
    </location>
</feature>
<feature type="repeat" description="ANK" evidence="4">
    <location>
        <begin position="499"/>
        <end position="531"/>
    </location>
</feature>
<feature type="repeat" description="ANK" evidence="4">
    <location>
        <begin position="565"/>
        <end position="597"/>
    </location>
</feature>
<dbReference type="EC" id="2.3.1.225" evidence="1"/>
<dbReference type="GO" id="GO:0019706">
    <property type="term" value="F:protein-cysteine S-palmitoyltransferase activity"/>
    <property type="evidence" value="ECO:0007669"/>
    <property type="project" value="UniProtKB-EC"/>
</dbReference>
<keyword evidence="3 4" id="KW-0040">ANK repeat</keyword>
<accession>A0A8T9CCR0</accession>
<feature type="compositionally biased region" description="Polar residues" evidence="5">
    <location>
        <begin position="194"/>
        <end position="204"/>
    </location>
</feature>
<sequence length="1085" mass="118703">MDPVTLVGVVASSIQIAQFIGGTIQNLRTLKGKFQEADITIRSLINQLSTVKAAVLQISEWAEFNFDDSPKEKAFTDGLNVALDGCKEAMDVLSAEVDDLTAGMGAPAVGIPTTLGMRVRVRAVWSENSMKTHQERLFLQVQALQLLLTAGQCLDVRSQSRLLGLKENQRIIQKVVDDTKTLRESQSSSGSQGTRSAHASTVGGTTFDFDASLRDSEAYQSAASRRNEAYNSHSSSPPVARKEPRSGQGNQHGDAFTTPQRKHKTRDLLGIPSDNSGVYMSDVARHTRSRTDFDNANIYRSGSTTGNSTVSEPAIHHWFSSSSSADFTPVENDSSDSPKRTFWPSRLKRLNTFSASKLTFPTQRTQSAGANFGSGQRRRHNQEKNITQSIDFTSASELDTATLIRVAQAGNAVEIERLLDNGADIEAQHVSTQRTALAVAAHCGNSEIVRLFLRYEAQSNIRDYQLSTPLHLAASRGHCAVMDLLLLCHDVDVEAVDQSQQTALWVAADRGHTKAVEILFKKGARINVRANEQMTPLHTAARQGDKDMVDLLLRHKAHIEARDSGSMTALHHACESGQENVVDILLNRGANIEAAGENKKSPLIVAAASGHYHLVTLLSKRRASPKVLDERSKNALHWSASHGHLEVVEYLLDWKLSLHNTDAQGLTPLHLAVIGLHFAVVDFLLRKDALVDARCSGGKSPLHYACMIGNPDIVRLLLSAGAELETQVNGRTPFHIAAANGRVEILDVLCEKGAQITQRDSAGNRPLCTACQEGHADVVEKLLEYGEPLRMSFDARPSEDSPLCIASRAGHLDVVRLLIQKGASVKQRDEFGYIPLRYAAYYGHSDVLQLLLEEGAELVDDGEDSHGWGFVLMPDMIGFSDNTDVTEDRRRRVRQLLEEAERNTNLWNRDDTSHSYYTASDTGRNGVRHMLSYQSYGDQSDPHATSTRAQELHGSGGRKNKSELAGSQRTSELPGPPGLKHPIAGNPNSPVRHSPPASPLLFYVGPAQPHTNQNSPPQGAYRYAVSPMAYPSPPTIVPKYQEVSYGRVSSIPEEVATNPQPRNNEGLEHNRPDGPVTIGDPVELP</sequence>
<dbReference type="PROSITE" id="PS50088">
    <property type="entry name" value="ANK_REPEAT"/>
    <property type="match status" value="12"/>
</dbReference>
<feature type="repeat" description="ANK" evidence="4">
    <location>
        <begin position="664"/>
        <end position="696"/>
    </location>
</feature>
<evidence type="ECO:0000313" key="6">
    <source>
        <dbReference type="EMBL" id="TVY81494.1"/>
    </source>
</evidence>
<dbReference type="InterPro" id="IPR002110">
    <property type="entry name" value="Ankyrin_rpt"/>
</dbReference>
<feature type="repeat" description="ANK" evidence="4">
    <location>
        <begin position="465"/>
        <end position="498"/>
    </location>
</feature>
<dbReference type="Pfam" id="PF12796">
    <property type="entry name" value="Ank_2"/>
    <property type="match status" value="3"/>
</dbReference>
<feature type="compositionally biased region" description="Polar residues" evidence="5">
    <location>
        <begin position="934"/>
        <end position="949"/>
    </location>
</feature>
<feature type="repeat" description="ANK" evidence="4">
    <location>
        <begin position="831"/>
        <end position="858"/>
    </location>
</feature>
<feature type="repeat" description="ANK" evidence="4">
    <location>
        <begin position="697"/>
        <end position="729"/>
    </location>
</feature>
<dbReference type="PROSITE" id="PS50297">
    <property type="entry name" value="ANK_REP_REGION"/>
    <property type="match status" value="10"/>
</dbReference>
<dbReference type="Gene3D" id="1.25.40.20">
    <property type="entry name" value="Ankyrin repeat-containing domain"/>
    <property type="match status" value="4"/>
</dbReference>
<feature type="region of interest" description="Disordered" evidence="5">
    <location>
        <begin position="934"/>
        <end position="1020"/>
    </location>
</feature>
<feature type="region of interest" description="Disordered" evidence="5">
    <location>
        <begin position="1051"/>
        <end position="1085"/>
    </location>
</feature>
<feature type="repeat" description="ANK" evidence="4">
    <location>
        <begin position="729"/>
        <end position="761"/>
    </location>
</feature>
<proteinExistence type="predicted"/>